<name>A0AA39EZC7_MICHY</name>
<accession>A0AA39EZC7</accession>
<evidence type="ECO:0000313" key="3">
    <source>
        <dbReference type="Proteomes" id="UP001168972"/>
    </source>
</evidence>
<feature type="region of interest" description="Disordered" evidence="1">
    <location>
        <begin position="154"/>
        <end position="196"/>
    </location>
</feature>
<reference evidence="2" key="2">
    <citation type="submission" date="2023-03" db="EMBL/GenBank/DDBJ databases">
        <authorList>
            <person name="Inwood S.N."/>
            <person name="Skelly J.G."/>
            <person name="Guhlin J."/>
            <person name="Harrop T.W.R."/>
            <person name="Goldson S.G."/>
            <person name="Dearden P.K."/>
        </authorList>
    </citation>
    <scope>NUCLEOTIDE SEQUENCE</scope>
    <source>
        <strain evidence="2">Lincoln</strain>
        <tissue evidence="2">Whole body</tissue>
    </source>
</reference>
<dbReference type="AlphaFoldDB" id="A0AA39EZC7"/>
<keyword evidence="3" id="KW-1185">Reference proteome</keyword>
<sequence>MDTPTVPAQLIIPPAPTELDRDARQIVQEIGEVIADMAKGRVSPTPQKTKIPVIKSRYLTSRGSWQLSNDDAGISTTEVTKPPPRKISIRPYTGGTKSPKRPRVIRNVPLKAKIPIQRLTEVLTQPINMDPRESARPSVPSTSKMTTLRSLLRPAKTSTDQKESIPSTAPPTTEVTMSKPTQKGGIQAPAPPTTEVTIPQPVVKSFIKKVPMAAPTTSRRKTRCSLLKPDIRVSNARESLQISTPNMTGTFVPPRTVVATGIMTPLAQKSGRRTRLIPIITIPDSPARRDSPILSAAVATITNMETETIPPTISAQASFTPAPATSAPAAPTLPPTTGGKRKPKRSCRNRRHGLRYHHDGVALWKATWRGGVIEWAEVVPKNACREWVMIVSQSSCYLAILF</sequence>
<dbReference type="EMBL" id="JAQQBR010001836">
    <property type="protein sequence ID" value="KAK0159854.1"/>
    <property type="molecule type" value="Genomic_DNA"/>
</dbReference>
<feature type="compositionally biased region" description="Polar residues" evidence="1">
    <location>
        <begin position="164"/>
        <end position="181"/>
    </location>
</feature>
<reference evidence="2" key="1">
    <citation type="journal article" date="2023" name="bioRxiv">
        <title>Scaffold-level genome assemblies of two parasitoid biocontrol wasps reveal the parthenogenesis mechanism and an associated novel virus.</title>
        <authorList>
            <person name="Inwood S."/>
            <person name="Skelly J."/>
            <person name="Guhlin J."/>
            <person name="Harrop T."/>
            <person name="Goldson S."/>
            <person name="Dearden P."/>
        </authorList>
    </citation>
    <scope>NUCLEOTIDE SEQUENCE</scope>
    <source>
        <strain evidence="2">Lincoln</strain>
        <tissue evidence="2">Whole body</tissue>
    </source>
</reference>
<comment type="caution">
    <text evidence="2">The sequence shown here is derived from an EMBL/GenBank/DDBJ whole genome shotgun (WGS) entry which is preliminary data.</text>
</comment>
<feature type="region of interest" description="Disordered" evidence="1">
    <location>
        <begin position="69"/>
        <end position="102"/>
    </location>
</feature>
<evidence type="ECO:0000256" key="1">
    <source>
        <dbReference type="SAM" id="MobiDB-lite"/>
    </source>
</evidence>
<feature type="compositionally biased region" description="Polar residues" evidence="1">
    <location>
        <begin position="69"/>
        <end position="79"/>
    </location>
</feature>
<feature type="region of interest" description="Disordered" evidence="1">
    <location>
        <begin position="318"/>
        <end position="351"/>
    </location>
</feature>
<feature type="compositionally biased region" description="Low complexity" evidence="1">
    <location>
        <begin position="318"/>
        <end position="330"/>
    </location>
</feature>
<feature type="compositionally biased region" description="Basic residues" evidence="1">
    <location>
        <begin position="339"/>
        <end position="351"/>
    </location>
</feature>
<protein>
    <submittedName>
        <fullName evidence="2">Uncharacterized protein</fullName>
    </submittedName>
</protein>
<dbReference type="Proteomes" id="UP001168972">
    <property type="component" value="Unassembled WGS sequence"/>
</dbReference>
<evidence type="ECO:0000313" key="2">
    <source>
        <dbReference type="EMBL" id="KAK0159854.1"/>
    </source>
</evidence>
<organism evidence="2 3">
    <name type="scientific">Microctonus hyperodae</name>
    <name type="common">Parasitoid wasp</name>
    <dbReference type="NCBI Taxonomy" id="165561"/>
    <lineage>
        <taxon>Eukaryota</taxon>
        <taxon>Metazoa</taxon>
        <taxon>Ecdysozoa</taxon>
        <taxon>Arthropoda</taxon>
        <taxon>Hexapoda</taxon>
        <taxon>Insecta</taxon>
        <taxon>Pterygota</taxon>
        <taxon>Neoptera</taxon>
        <taxon>Endopterygota</taxon>
        <taxon>Hymenoptera</taxon>
        <taxon>Apocrita</taxon>
        <taxon>Ichneumonoidea</taxon>
        <taxon>Braconidae</taxon>
        <taxon>Euphorinae</taxon>
        <taxon>Microctonus</taxon>
    </lineage>
</organism>
<proteinExistence type="predicted"/>
<gene>
    <name evidence="2" type="ORF">PV327_010920</name>
</gene>